<proteinExistence type="predicted"/>
<protein>
    <submittedName>
        <fullName evidence="1">Uncharacterized protein</fullName>
    </submittedName>
</protein>
<reference evidence="2" key="1">
    <citation type="journal article" date="2019" name="Int. J. Syst. Evol. Microbiol.">
        <title>The Global Catalogue of Microorganisms (GCM) 10K type strain sequencing project: providing services to taxonomists for standard genome sequencing and annotation.</title>
        <authorList>
            <consortium name="The Broad Institute Genomics Platform"/>
            <consortium name="The Broad Institute Genome Sequencing Center for Infectious Disease"/>
            <person name="Wu L."/>
            <person name="Ma J."/>
        </authorList>
    </citation>
    <scope>NUCLEOTIDE SEQUENCE [LARGE SCALE GENOMIC DNA]</scope>
    <source>
        <strain evidence="2">JCM 16540</strain>
    </source>
</reference>
<name>A0ABP6WUA5_9ACTN</name>
<dbReference type="Proteomes" id="UP001500767">
    <property type="component" value="Unassembled WGS sequence"/>
</dbReference>
<dbReference type="EMBL" id="BAAAYR010000001">
    <property type="protein sequence ID" value="GAA3556030.1"/>
    <property type="molecule type" value="Genomic_DNA"/>
</dbReference>
<comment type="caution">
    <text evidence="1">The sequence shown here is derived from an EMBL/GenBank/DDBJ whole genome shotgun (WGS) entry which is preliminary data.</text>
</comment>
<organism evidence="1 2">
    <name type="scientific">Microlunatus spumicola</name>
    <dbReference type="NCBI Taxonomy" id="81499"/>
    <lineage>
        <taxon>Bacteria</taxon>
        <taxon>Bacillati</taxon>
        <taxon>Actinomycetota</taxon>
        <taxon>Actinomycetes</taxon>
        <taxon>Propionibacteriales</taxon>
        <taxon>Propionibacteriaceae</taxon>
        <taxon>Microlunatus</taxon>
    </lineage>
</organism>
<keyword evidence="2" id="KW-1185">Reference proteome</keyword>
<sequence>MFVVTYDRAVGYHPVEPSAQHVWVRATGEHGQPVAGVVVAWQHAPLHNVGGSAWQALVATTPFDDALVVSWVDATRLLELRDPAPRP</sequence>
<gene>
    <name evidence="1" type="ORF">GCM10022197_09010</name>
</gene>
<accession>A0ABP6WUA5</accession>
<evidence type="ECO:0000313" key="1">
    <source>
        <dbReference type="EMBL" id="GAA3556030.1"/>
    </source>
</evidence>
<evidence type="ECO:0000313" key="2">
    <source>
        <dbReference type="Proteomes" id="UP001500767"/>
    </source>
</evidence>